<dbReference type="CDD" id="cd00090">
    <property type="entry name" value="HTH_ARSR"/>
    <property type="match status" value="1"/>
</dbReference>
<dbReference type="PANTHER" id="PTHR43132:SF8">
    <property type="entry name" value="HTH-TYPE TRANSCRIPTIONAL REGULATOR KMTR"/>
    <property type="match status" value="1"/>
</dbReference>
<dbReference type="Pfam" id="PF19361">
    <property type="entry name" value="DUF5937"/>
    <property type="match status" value="1"/>
</dbReference>
<dbReference type="SUPFAM" id="SSF46785">
    <property type="entry name" value="Winged helix' DNA-binding domain"/>
    <property type="match status" value="1"/>
</dbReference>
<name>A0A8J3K146_9ACTN</name>
<dbReference type="InterPro" id="IPR051011">
    <property type="entry name" value="Metal_resp_trans_reg"/>
</dbReference>
<dbReference type="PANTHER" id="PTHR43132">
    <property type="entry name" value="ARSENICAL RESISTANCE OPERON REPRESSOR ARSR-RELATED"/>
    <property type="match status" value="1"/>
</dbReference>
<dbReference type="GO" id="GO:0003700">
    <property type="term" value="F:DNA-binding transcription factor activity"/>
    <property type="evidence" value="ECO:0007669"/>
    <property type="project" value="InterPro"/>
</dbReference>
<dbReference type="EMBL" id="BONG01000028">
    <property type="protein sequence ID" value="GIF91021.1"/>
    <property type="molecule type" value="Genomic_DNA"/>
</dbReference>
<evidence type="ECO:0000313" key="6">
    <source>
        <dbReference type="Proteomes" id="UP000619293"/>
    </source>
</evidence>
<sequence>MGGAEMARVRFAFSPVYETVMALDALLRPGVHAVHLPWVEQVRWVLQDVPHLRLLADLLHDDMVKPSFLLPPPDSRLPELEHELRRIASTPSSRVRAEIAGLHRARLGPLRQLAADPRTGLRAVVEALRACHTELVAPYWTRVRRVLEADITHRAGLLASGGVERLFADLHDEVHWSDGELSVHHRRPPHAPEPLTLRGHGLVLCPSVFCWPRVAVGTRPVADGTLRYPARGVAALWHEPGPVPDALADLLGRTRAALLVTLAQPATTGDLAARLDVTPAAVSQHLNVLRAARLVSTQRDGRVVLHLRTARGDALAS</sequence>
<keyword evidence="1" id="KW-0805">Transcription regulation</keyword>
<dbReference type="InterPro" id="IPR045981">
    <property type="entry name" value="DUF5937"/>
</dbReference>
<evidence type="ECO:0000256" key="2">
    <source>
        <dbReference type="ARBA" id="ARBA00023125"/>
    </source>
</evidence>
<dbReference type="SMART" id="SM00418">
    <property type="entry name" value="HTH_ARSR"/>
    <property type="match status" value="1"/>
</dbReference>
<reference evidence="5 6" key="1">
    <citation type="submission" date="2021-01" db="EMBL/GenBank/DDBJ databases">
        <title>Whole genome shotgun sequence of Catellatospora chokoriensis NBRC 107358.</title>
        <authorList>
            <person name="Komaki H."/>
            <person name="Tamura T."/>
        </authorList>
    </citation>
    <scope>NUCLEOTIDE SEQUENCE [LARGE SCALE GENOMIC DNA]</scope>
    <source>
        <strain evidence="5 6">NBRC 107358</strain>
    </source>
</reference>
<protein>
    <submittedName>
        <fullName evidence="5">Transcriptional regulator</fullName>
    </submittedName>
</protein>
<evidence type="ECO:0000256" key="1">
    <source>
        <dbReference type="ARBA" id="ARBA00023015"/>
    </source>
</evidence>
<evidence type="ECO:0000259" key="4">
    <source>
        <dbReference type="SMART" id="SM00418"/>
    </source>
</evidence>
<keyword evidence="3" id="KW-0804">Transcription</keyword>
<evidence type="ECO:0000256" key="3">
    <source>
        <dbReference type="ARBA" id="ARBA00023163"/>
    </source>
</evidence>
<dbReference type="Proteomes" id="UP000619293">
    <property type="component" value="Unassembled WGS sequence"/>
</dbReference>
<accession>A0A8J3K146</accession>
<dbReference type="InterPro" id="IPR036388">
    <property type="entry name" value="WH-like_DNA-bd_sf"/>
</dbReference>
<comment type="caution">
    <text evidence="5">The sequence shown here is derived from an EMBL/GenBank/DDBJ whole genome shotgun (WGS) entry which is preliminary data.</text>
</comment>
<organism evidence="5 6">
    <name type="scientific">Catellatospora chokoriensis</name>
    <dbReference type="NCBI Taxonomy" id="310353"/>
    <lineage>
        <taxon>Bacteria</taxon>
        <taxon>Bacillati</taxon>
        <taxon>Actinomycetota</taxon>
        <taxon>Actinomycetes</taxon>
        <taxon>Micromonosporales</taxon>
        <taxon>Micromonosporaceae</taxon>
        <taxon>Catellatospora</taxon>
    </lineage>
</organism>
<proteinExistence type="predicted"/>
<dbReference type="InterPro" id="IPR036390">
    <property type="entry name" value="WH_DNA-bd_sf"/>
</dbReference>
<dbReference type="Gene3D" id="1.10.10.10">
    <property type="entry name" value="Winged helix-like DNA-binding domain superfamily/Winged helix DNA-binding domain"/>
    <property type="match status" value="1"/>
</dbReference>
<dbReference type="InterPro" id="IPR011991">
    <property type="entry name" value="ArsR-like_HTH"/>
</dbReference>
<feature type="domain" description="HTH arsR-type" evidence="4">
    <location>
        <begin position="246"/>
        <end position="316"/>
    </location>
</feature>
<keyword evidence="6" id="KW-1185">Reference proteome</keyword>
<dbReference type="AlphaFoldDB" id="A0A8J3K146"/>
<dbReference type="InterPro" id="IPR001845">
    <property type="entry name" value="HTH_ArsR_DNA-bd_dom"/>
</dbReference>
<gene>
    <name evidence="5" type="ORF">Cch02nite_44650</name>
</gene>
<dbReference type="GO" id="GO:0003677">
    <property type="term" value="F:DNA binding"/>
    <property type="evidence" value="ECO:0007669"/>
    <property type="project" value="UniProtKB-KW"/>
</dbReference>
<keyword evidence="2" id="KW-0238">DNA-binding</keyword>
<evidence type="ECO:0000313" key="5">
    <source>
        <dbReference type="EMBL" id="GIF91021.1"/>
    </source>
</evidence>
<dbReference type="Pfam" id="PF01022">
    <property type="entry name" value="HTH_5"/>
    <property type="match status" value="1"/>
</dbReference>